<dbReference type="Proteomes" id="UP001239085">
    <property type="component" value="Unassembled WGS sequence"/>
</dbReference>
<keyword evidence="5" id="KW-1185">Reference proteome</keyword>
<comment type="caution">
    <text evidence="4">The sequence shown here is derived from an EMBL/GenBank/DDBJ whole genome shotgun (WGS) entry which is preliminary data.</text>
</comment>
<evidence type="ECO:0000313" key="5">
    <source>
        <dbReference type="Proteomes" id="UP001239085"/>
    </source>
</evidence>
<dbReference type="RefSeq" id="WP_307360895.1">
    <property type="nucleotide sequence ID" value="NZ_JAUSXK010000001.1"/>
</dbReference>
<evidence type="ECO:0008006" key="6">
    <source>
        <dbReference type="Google" id="ProtNLM"/>
    </source>
</evidence>
<protein>
    <recommendedName>
        <fullName evidence="6">Alpha-mannosidase</fullName>
    </recommendedName>
</protein>
<dbReference type="PANTHER" id="PTHR46017">
    <property type="entry name" value="ALPHA-MANNOSIDASE 2C1"/>
    <property type="match status" value="1"/>
</dbReference>
<dbReference type="Pfam" id="PF22907">
    <property type="entry name" value="Ams1-like_1st"/>
    <property type="match status" value="1"/>
</dbReference>
<evidence type="ECO:0000259" key="2">
    <source>
        <dbReference type="Pfam" id="PF01074"/>
    </source>
</evidence>
<evidence type="ECO:0000313" key="4">
    <source>
        <dbReference type="EMBL" id="MDQ0643796.1"/>
    </source>
</evidence>
<organism evidence="4 5">
    <name type="scientific">Microbacterium murale</name>
    <dbReference type="NCBI Taxonomy" id="1081040"/>
    <lineage>
        <taxon>Bacteria</taxon>
        <taxon>Bacillati</taxon>
        <taxon>Actinomycetota</taxon>
        <taxon>Actinomycetes</taxon>
        <taxon>Micrococcales</taxon>
        <taxon>Microbacteriaceae</taxon>
        <taxon>Microbacterium</taxon>
    </lineage>
</organism>
<dbReference type="SUPFAM" id="SSF88713">
    <property type="entry name" value="Glycoside hydrolase/deacetylase"/>
    <property type="match status" value="1"/>
</dbReference>
<accession>A0ABU0PAU5</accession>
<proteinExistence type="predicted"/>
<dbReference type="InterPro" id="IPR000602">
    <property type="entry name" value="Glyco_hydro_38_N"/>
</dbReference>
<evidence type="ECO:0000256" key="1">
    <source>
        <dbReference type="SAM" id="MobiDB-lite"/>
    </source>
</evidence>
<gene>
    <name evidence="4" type="ORF">QFZ46_001956</name>
</gene>
<dbReference type="EMBL" id="JAUSXK010000001">
    <property type="protein sequence ID" value="MDQ0643796.1"/>
    <property type="molecule type" value="Genomic_DNA"/>
</dbReference>
<dbReference type="InterPro" id="IPR011330">
    <property type="entry name" value="Glyco_hydro/deAcase_b/a-brl"/>
</dbReference>
<evidence type="ECO:0000259" key="3">
    <source>
        <dbReference type="Pfam" id="PF22907"/>
    </source>
</evidence>
<reference evidence="4 5" key="1">
    <citation type="submission" date="2023-07" db="EMBL/GenBank/DDBJ databases">
        <title>Comparative genomics of wheat-associated soil bacteria to identify genetic determinants of phenazine resistance.</title>
        <authorList>
            <person name="Mouncey N."/>
        </authorList>
    </citation>
    <scope>NUCLEOTIDE SEQUENCE [LARGE SCALE GENOMIC DNA]</scope>
    <source>
        <strain evidence="4 5">W2I7</strain>
    </source>
</reference>
<sequence length="356" mass="39289">MHDHLRDTLERLTRVRRDRIDPQIHHRIGDVRVSSWLVADDGEPVAAAHAIGIRHDDGRSPAEYTPFEVGSPWGEAWATRWFRIEGQVPADAQGDVELLFDLGWFDHSVGGHAEALVFTADGVPVKGLHPKQRWVRLRGRGARPGVCDSDGSVNLFVEAAANPLLLGLPPFVTTEHGEKGAEGFEQFVLRSAEIALFRREVYEFALDLDVCGELVRTLAADSPRYWRLLRGIEEALDVYDERDPIASAEHARAVLAPLLAMPANASAMTVTAVGHAHMDSAWLWPLRETVRKLGRTVSNALALLDSDESLIYTMTSAQHFVWLETHYPPICSSAWPPTSRRGGSFPSAACGSRSTA</sequence>
<dbReference type="Pfam" id="PF01074">
    <property type="entry name" value="Glyco_hydro_38N"/>
    <property type="match status" value="1"/>
</dbReference>
<feature type="domain" description="Glycoside hydrolase family 38 N-terminal" evidence="2">
    <location>
        <begin position="269"/>
        <end position="329"/>
    </location>
</feature>
<dbReference type="Gene3D" id="3.20.110.10">
    <property type="entry name" value="Glycoside hydrolase 38, N terminal domain"/>
    <property type="match status" value="1"/>
</dbReference>
<feature type="region of interest" description="Disordered" evidence="1">
    <location>
        <begin position="337"/>
        <end position="356"/>
    </location>
</feature>
<name>A0ABU0PAU5_9MICO</name>
<dbReference type="PANTHER" id="PTHR46017:SF1">
    <property type="entry name" value="ALPHA-MANNOSIDASE 2C1"/>
    <property type="match status" value="1"/>
</dbReference>
<feature type="domain" description="Alpha-mannosidase Ams1-like N-terminal" evidence="3">
    <location>
        <begin position="60"/>
        <end position="195"/>
    </location>
</feature>
<dbReference type="InterPro" id="IPR054723">
    <property type="entry name" value="Ams1-like_N"/>
</dbReference>
<dbReference type="InterPro" id="IPR027291">
    <property type="entry name" value="Glyco_hydro_38_N_sf"/>
</dbReference>